<protein>
    <submittedName>
        <fullName evidence="1">Uncharacterized protein</fullName>
    </submittedName>
</protein>
<accession>A0ACC2PGD0</accession>
<name>A0ACC2PGD0_9HYME</name>
<evidence type="ECO:0000313" key="1">
    <source>
        <dbReference type="EMBL" id="KAJ8682475.1"/>
    </source>
</evidence>
<gene>
    <name evidence="1" type="ORF">QAD02_018267</name>
</gene>
<proteinExistence type="predicted"/>
<keyword evidence="2" id="KW-1185">Reference proteome</keyword>
<dbReference type="EMBL" id="CM056741">
    <property type="protein sequence ID" value="KAJ8682475.1"/>
    <property type="molecule type" value="Genomic_DNA"/>
</dbReference>
<evidence type="ECO:0000313" key="2">
    <source>
        <dbReference type="Proteomes" id="UP001239111"/>
    </source>
</evidence>
<reference evidence="1" key="1">
    <citation type="submission" date="2023-04" db="EMBL/GenBank/DDBJ databases">
        <title>A chromosome-level genome assembly of the parasitoid wasp Eretmocerus hayati.</title>
        <authorList>
            <person name="Zhong Y."/>
            <person name="Liu S."/>
            <person name="Liu Y."/>
        </authorList>
    </citation>
    <scope>NUCLEOTIDE SEQUENCE</scope>
    <source>
        <strain evidence="1">ZJU_SS_LIU_2023</strain>
    </source>
</reference>
<organism evidence="1 2">
    <name type="scientific">Eretmocerus hayati</name>
    <dbReference type="NCBI Taxonomy" id="131215"/>
    <lineage>
        <taxon>Eukaryota</taxon>
        <taxon>Metazoa</taxon>
        <taxon>Ecdysozoa</taxon>
        <taxon>Arthropoda</taxon>
        <taxon>Hexapoda</taxon>
        <taxon>Insecta</taxon>
        <taxon>Pterygota</taxon>
        <taxon>Neoptera</taxon>
        <taxon>Endopterygota</taxon>
        <taxon>Hymenoptera</taxon>
        <taxon>Apocrita</taxon>
        <taxon>Proctotrupomorpha</taxon>
        <taxon>Chalcidoidea</taxon>
        <taxon>Aphelinidae</taxon>
        <taxon>Aphelininae</taxon>
        <taxon>Eretmocerus</taxon>
    </lineage>
</organism>
<comment type="caution">
    <text evidence="1">The sequence shown here is derived from an EMBL/GenBank/DDBJ whole genome shotgun (WGS) entry which is preliminary data.</text>
</comment>
<sequence length="579" mass="65782">MCGIFCSVYHTSNEQACLSDQKTFKFCKNVIAARGPDSLGEECRDLTEVWHGHFYASVLWMQGSKPTPQPIVDIDGNVLLWNGDVFGGNLFNRDACDTDSVSSALRNSTDIPSTLRTINGPFSVIYYQKSSKKLYFARDRFGRHSLLFRVNHDCNNLLLTSVSVKEVHDIMELPAIGIFSANLDSTSLEVECSPWFQPNDWFTEKLSDLQKQLPVDVNLTFRNNLPAIRELLVNKTISPKSGFLEFVEMVHEFKTYDEIMDHLLSRNSIKQLVDRLLVLLNESTRKRVEIRPKYCRDCINSSAETQGNCGHSKVGLLFSGGLDSTILAMLAHNYVELDESIDLINVAFKRQNNSTYEVPDRITGKQSYNELLEICSGRSFNFIEVNVPEEELEKFRSNRIVDLVYPHATVLDDSLACAVWFASRAKGTLLESGLPYESSCRVLLSGLGADEQLGGYMRHRTILKNKGWSDLTKELELEFDRISERNLGRDDRMVSDHGRQLRLPFLDEDFVNFLQNLLPTERCCPTKELPPGLGDKLLLRLLARKIGLREASKLPKRAFQFGSRIANRKENAKDLSKRL</sequence>
<dbReference type="Proteomes" id="UP001239111">
    <property type="component" value="Chromosome 1"/>
</dbReference>